<keyword evidence="4" id="KW-0175">Coiled coil</keyword>
<comment type="caution">
    <text evidence="6">The sequence shown here is derived from an EMBL/GenBank/DDBJ whole genome shotgun (WGS) entry which is preliminary data.</text>
</comment>
<dbReference type="PANTHER" id="PTHR44688:SF16">
    <property type="entry name" value="DNA-BINDING TRANSCRIPTIONAL ACTIVATOR DEVR_DOSR"/>
    <property type="match status" value="1"/>
</dbReference>
<feature type="domain" description="HTH luxR-type" evidence="5">
    <location>
        <begin position="219"/>
        <end position="284"/>
    </location>
</feature>
<dbReference type="InterPro" id="IPR000792">
    <property type="entry name" value="Tscrpt_reg_LuxR_C"/>
</dbReference>
<dbReference type="SMART" id="SM00421">
    <property type="entry name" value="HTH_LUXR"/>
    <property type="match status" value="1"/>
</dbReference>
<keyword evidence="7" id="KW-1185">Reference proteome</keyword>
<protein>
    <submittedName>
        <fullName evidence="6">LuxR family transcriptional regulator</fullName>
    </submittedName>
</protein>
<keyword evidence="2" id="KW-0238">DNA-binding</keyword>
<name>A0A0D2JIS8_9BACT</name>
<dbReference type="PROSITE" id="PS50043">
    <property type="entry name" value="HTH_LUXR_2"/>
    <property type="match status" value="1"/>
</dbReference>
<dbReference type="Proteomes" id="UP000032233">
    <property type="component" value="Unassembled WGS sequence"/>
</dbReference>
<evidence type="ECO:0000259" key="5">
    <source>
        <dbReference type="PROSITE" id="PS50043"/>
    </source>
</evidence>
<evidence type="ECO:0000256" key="3">
    <source>
        <dbReference type="ARBA" id="ARBA00023163"/>
    </source>
</evidence>
<dbReference type="Gene3D" id="1.10.10.10">
    <property type="entry name" value="Winged helix-like DNA-binding domain superfamily/Winged helix DNA-binding domain"/>
    <property type="match status" value="1"/>
</dbReference>
<evidence type="ECO:0000313" key="6">
    <source>
        <dbReference type="EMBL" id="KIX15576.1"/>
    </source>
</evidence>
<reference evidence="6 7" key="1">
    <citation type="submission" date="2013-11" db="EMBL/GenBank/DDBJ databases">
        <title>Metagenomic analysis of a methanogenic consortium involved in long chain n-alkane degradation.</title>
        <authorList>
            <person name="Davidova I.A."/>
            <person name="Callaghan A.V."/>
            <person name="Wawrik B."/>
            <person name="Pruitt S."/>
            <person name="Marks C."/>
            <person name="Duncan K.E."/>
            <person name="Suflita J.M."/>
        </authorList>
    </citation>
    <scope>NUCLEOTIDE SEQUENCE [LARGE SCALE GENOMIC DNA]</scope>
    <source>
        <strain evidence="6 7">SPR</strain>
    </source>
</reference>
<feature type="coiled-coil region" evidence="4">
    <location>
        <begin position="141"/>
        <end position="179"/>
    </location>
</feature>
<dbReference type="PRINTS" id="PR00038">
    <property type="entry name" value="HTHLUXR"/>
</dbReference>
<dbReference type="EMBL" id="AZAC01000002">
    <property type="protein sequence ID" value="KIX15576.1"/>
    <property type="molecule type" value="Genomic_DNA"/>
</dbReference>
<dbReference type="InterPro" id="IPR016032">
    <property type="entry name" value="Sig_transdc_resp-reg_C-effctor"/>
</dbReference>
<dbReference type="InParanoid" id="A0A0D2JIS8"/>
<dbReference type="GO" id="GO:0006355">
    <property type="term" value="P:regulation of DNA-templated transcription"/>
    <property type="evidence" value="ECO:0007669"/>
    <property type="project" value="InterPro"/>
</dbReference>
<dbReference type="PANTHER" id="PTHR44688">
    <property type="entry name" value="DNA-BINDING TRANSCRIPTIONAL ACTIVATOR DEVR_DOSR"/>
    <property type="match status" value="1"/>
</dbReference>
<dbReference type="STRING" id="1429043.X474_02425"/>
<sequence length="285" mass="31822">MSMESIDKSILDSISAHVAILDKSGRILQTNRAWNDFHLKNAPKGAVQTPDMNYLAVCESATGPGAEKAREVALGIKSVAREEIDEFELQYDCHGSGVKRWFNLRVTRLNAPGQPRLVVSHENITQIKTAEEKILQREVMLKDQAQKLEQANSALTFLLDQIKKERSELEEKVMAQIKHLALPYLNKLASSDLSPEQKALARAAVENLKEITSPFARSLSSRFLGLTPTEIQVAGLIKEGQTSKEIAEALNTSPRTVDFHRANLRRKLGLKDRAQNLRTYLLSLA</sequence>
<dbReference type="AlphaFoldDB" id="A0A0D2JIS8"/>
<dbReference type="InterPro" id="IPR036388">
    <property type="entry name" value="WH-like_DNA-bd_sf"/>
</dbReference>
<dbReference type="Pfam" id="PF00196">
    <property type="entry name" value="GerE"/>
    <property type="match status" value="1"/>
</dbReference>
<evidence type="ECO:0000313" key="7">
    <source>
        <dbReference type="Proteomes" id="UP000032233"/>
    </source>
</evidence>
<dbReference type="CDD" id="cd06170">
    <property type="entry name" value="LuxR_C_like"/>
    <property type="match status" value="1"/>
</dbReference>
<evidence type="ECO:0000256" key="1">
    <source>
        <dbReference type="ARBA" id="ARBA00023015"/>
    </source>
</evidence>
<keyword evidence="1" id="KW-0805">Transcription regulation</keyword>
<proteinExistence type="predicted"/>
<dbReference type="GO" id="GO:0003677">
    <property type="term" value="F:DNA binding"/>
    <property type="evidence" value="ECO:0007669"/>
    <property type="project" value="UniProtKB-KW"/>
</dbReference>
<evidence type="ECO:0000256" key="4">
    <source>
        <dbReference type="SAM" id="Coils"/>
    </source>
</evidence>
<dbReference type="SUPFAM" id="SSF46894">
    <property type="entry name" value="C-terminal effector domain of the bipartite response regulators"/>
    <property type="match status" value="1"/>
</dbReference>
<evidence type="ECO:0000256" key="2">
    <source>
        <dbReference type="ARBA" id="ARBA00023125"/>
    </source>
</evidence>
<organism evidence="6 7">
    <name type="scientific">Dethiosulfatarculus sandiegensis</name>
    <dbReference type="NCBI Taxonomy" id="1429043"/>
    <lineage>
        <taxon>Bacteria</taxon>
        <taxon>Pseudomonadati</taxon>
        <taxon>Thermodesulfobacteriota</taxon>
        <taxon>Desulfarculia</taxon>
        <taxon>Desulfarculales</taxon>
        <taxon>Desulfarculaceae</taxon>
        <taxon>Dethiosulfatarculus</taxon>
    </lineage>
</organism>
<gene>
    <name evidence="6" type="ORF">X474_02425</name>
</gene>
<accession>A0A0D2JIS8</accession>
<dbReference type="Gene3D" id="3.30.450.20">
    <property type="entry name" value="PAS domain"/>
    <property type="match status" value="1"/>
</dbReference>
<keyword evidence="3" id="KW-0804">Transcription</keyword>